<dbReference type="Proteomes" id="UP000318521">
    <property type="component" value="Unassembled WGS sequence"/>
</dbReference>
<proteinExistence type="predicted"/>
<dbReference type="InterPro" id="IPR025571">
    <property type="entry name" value="YqfQ"/>
</dbReference>
<dbReference type="EMBL" id="VLXZ01000005">
    <property type="protein sequence ID" value="TSB46740.1"/>
    <property type="molecule type" value="Genomic_DNA"/>
</dbReference>
<feature type="region of interest" description="Disordered" evidence="1">
    <location>
        <begin position="156"/>
        <end position="191"/>
    </location>
</feature>
<protein>
    <recommendedName>
        <fullName evidence="4">YqfQ-like protein</fullName>
    </recommendedName>
</protein>
<comment type="caution">
    <text evidence="2">The sequence shown here is derived from an EMBL/GenBank/DDBJ whole genome shotgun (WGS) entry which is preliminary data.</text>
</comment>
<dbReference type="Pfam" id="PF14181">
    <property type="entry name" value="YqfQ"/>
    <property type="match status" value="1"/>
</dbReference>
<dbReference type="OrthoDB" id="2860117at2"/>
<dbReference type="RefSeq" id="WP_143848634.1">
    <property type="nucleotide sequence ID" value="NZ_VLXZ01000005.1"/>
</dbReference>
<feature type="compositionally biased region" description="Polar residues" evidence="1">
    <location>
        <begin position="156"/>
        <end position="170"/>
    </location>
</feature>
<reference evidence="2 3" key="1">
    <citation type="submission" date="2019-07" db="EMBL/GenBank/DDBJ databases">
        <authorList>
            <person name="Park Y.J."/>
            <person name="Jeong S.E."/>
            <person name="Jung H.S."/>
        </authorList>
    </citation>
    <scope>NUCLEOTIDE SEQUENCE [LARGE SCALE GENOMIC DNA]</scope>
    <source>
        <strain evidence="3">P16(2019)</strain>
    </source>
</reference>
<accession>A0A553ZZ65</accession>
<organism evidence="2 3">
    <name type="scientific">Alkalicoccobacillus porphyridii</name>
    <dbReference type="NCBI Taxonomy" id="2597270"/>
    <lineage>
        <taxon>Bacteria</taxon>
        <taxon>Bacillati</taxon>
        <taxon>Bacillota</taxon>
        <taxon>Bacilli</taxon>
        <taxon>Bacillales</taxon>
        <taxon>Bacillaceae</taxon>
        <taxon>Alkalicoccobacillus</taxon>
    </lineage>
</organism>
<evidence type="ECO:0000313" key="3">
    <source>
        <dbReference type="Proteomes" id="UP000318521"/>
    </source>
</evidence>
<evidence type="ECO:0000313" key="2">
    <source>
        <dbReference type="EMBL" id="TSB46740.1"/>
    </source>
</evidence>
<dbReference type="AlphaFoldDB" id="A0A553ZZ65"/>
<name>A0A553ZZ65_9BACI</name>
<evidence type="ECO:0008006" key="4">
    <source>
        <dbReference type="Google" id="ProtNLM"/>
    </source>
</evidence>
<gene>
    <name evidence="2" type="ORF">FN960_10370</name>
</gene>
<feature type="compositionally biased region" description="Low complexity" evidence="1">
    <location>
        <begin position="171"/>
        <end position="181"/>
    </location>
</feature>
<sequence length="191" mass="19735">MQRLFGPPSGPTPMQPLPRNPFMFGPGPGMTPPTFFGPGPQTVTNFMQGTGGRVGLLSRLFGGGAGAGTAFSGAGVANATAGGGFLSGINFSSLLQNAQRIMGITQQVVPMVQQYGPIIRNAPAIWRIMRSQPEPDTTPDNVEVNTLVSQPVPITQASPTITPIDSNQSATTVTTPPTSTVGGMPAPKLYV</sequence>
<keyword evidence="3" id="KW-1185">Reference proteome</keyword>
<evidence type="ECO:0000256" key="1">
    <source>
        <dbReference type="SAM" id="MobiDB-lite"/>
    </source>
</evidence>